<dbReference type="CDD" id="cd00761">
    <property type="entry name" value="Glyco_tranf_GTA_type"/>
    <property type="match status" value="1"/>
</dbReference>
<dbReference type="PANTHER" id="PTHR22916:SF3">
    <property type="entry name" value="UDP-GLCNAC:BETAGAL BETA-1,3-N-ACETYLGLUCOSAMINYLTRANSFERASE-LIKE PROTEIN 1"/>
    <property type="match status" value="1"/>
</dbReference>
<name>A0AAW6S669_ENTCL</name>
<dbReference type="Proteomes" id="UP001158360">
    <property type="component" value="Unassembled WGS sequence"/>
</dbReference>
<dbReference type="AlphaFoldDB" id="A0AAW6S669"/>
<comment type="caution">
    <text evidence="2">The sequence shown here is derived from an EMBL/GenBank/DDBJ whole genome shotgun (WGS) entry which is preliminary data.</text>
</comment>
<protein>
    <submittedName>
        <fullName evidence="2">Glycosyltransferase family 2 protein</fullName>
    </submittedName>
</protein>
<evidence type="ECO:0000259" key="1">
    <source>
        <dbReference type="Pfam" id="PF00535"/>
    </source>
</evidence>
<evidence type="ECO:0000313" key="3">
    <source>
        <dbReference type="Proteomes" id="UP001158360"/>
    </source>
</evidence>
<dbReference type="SUPFAM" id="SSF53448">
    <property type="entry name" value="Nucleotide-diphospho-sugar transferases"/>
    <property type="match status" value="1"/>
</dbReference>
<dbReference type="InterPro" id="IPR029044">
    <property type="entry name" value="Nucleotide-diphossugar_trans"/>
</dbReference>
<gene>
    <name evidence="2" type="ORF">N7383_13965</name>
</gene>
<dbReference type="RefSeq" id="WP_058678690.1">
    <property type="nucleotide sequence ID" value="NZ_CAIZTI010000004.1"/>
</dbReference>
<proteinExistence type="predicted"/>
<dbReference type="PANTHER" id="PTHR22916">
    <property type="entry name" value="GLYCOSYLTRANSFERASE"/>
    <property type="match status" value="1"/>
</dbReference>
<feature type="domain" description="Glycosyltransferase 2-like" evidence="1">
    <location>
        <begin position="3"/>
        <end position="169"/>
    </location>
</feature>
<dbReference type="GO" id="GO:0016758">
    <property type="term" value="F:hexosyltransferase activity"/>
    <property type="evidence" value="ECO:0007669"/>
    <property type="project" value="UniProtKB-ARBA"/>
</dbReference>
<dbReference type="InterPro" id="IPR001173">
    <property type="entry name" value="Glyco_trans_2-like"/>
</dbReference>
<dbReference type="Pfam" id="PF00535">
    <property type="entry name" value="Glycos_transf_2"/>
    <property type="match status" value="1"/>
</dbReference>
<sequence>MISIVVLSYNHEKYISETLTSVYGLNIPKEVIIIDDCSKDSSAKIIQDTIAKHEAFDYTNVIIKDKNVGLIDSLNTGLKMAHSDYIYFIASDDVVDAHGFTALYRELCSNNGAQFMMGNAWIYHTGKTPTEVAYKKQHKDFFAYNDNVLREKIFTNYPKPLLLQATIFKKSALQIIGGWDVKLAWDDYPMFVKLFQKFSLSNGDYFFYDNVNVAKYRQHDSNAYKNLPKQLSMIEMAMKELAPSELYDTAISRQYAFYLLLAVKSRDLKSVRHVLNSVVREKVLLMTIYNLGAEIIQWYHRKKK</sequence>
<dbReference type="EMBL" id="JAODZM010000020">
    <property type="protein sequence ID" value="MDH0196743.1"/>
    <property type="molecule type" value="Genomic_DNA"/>
</dbReference>
<evidence type="ECO:0000313" key="2">
    <source>
        <dbReference type="EMBL" id="MDH0196743.1"/>
    </source>
</evidence>
<accession>A0AAW6S669</accession>
<reference evidence="2" key="1">
    <citation type="submission" date="2022-09" db="EMBL/GenBank/DDBJ databases">
        <title>Intensive care unit water sources are persistently colonized with multi-drug resistant bacteria and are the site of extensive horizontal gene transfer of antibiotic resistance genes.</title>
        <authorList>
            <person name="Diorio-Toth L."/>
        </authorList>
    </citation>
    <scope>NUCLEOTIDE SEQUENCE</scope>
    <source>
        <strain evidence="2">GD04139</strain>
    </source>
</reference>
<organism evidence="2 3">
    <name type="scientific">Enterobacter cloacae</name>
    <dbReference type="NCBI Taxonomy" id="550"/>
    <lineage>
        <taxon>Bacteria</taxon>
        <taxon>Pseudomonadati</taxon>
        <taxon>Pseudomonadota</taxon>
        <taxon>Gammaproteobacteria</taxon>
        <taxon>Enterobacterales</taxon>
        <taxon>Enterobacteriaceae</taxon>
        <taxon>Enterobacter</taxon>
        <taxon>Enterobacter cloacae complex</taxon>
    </lineage>
</organism>
<dbReference type="Gene3D" id="3.90.550.10">
    <property type="entry name" value="Spore Coat Polysaccharide Biosynthesis Protein SpsA, Chain A"/>
    <property type="match status" value="1"/>
</dbReference>